<feature type="compositionally biased region" description="Basic and acidic residues" evidence="1">
    <location>
        <begin position="1"/>
        <end position="29"/>
    </location>
</feature>
<gene>
    <name evidence="2" type="ORF">SNOG_04090</name>
</gene>
<evidence type="ECO:0000313" key="2">
    <source>
        <dbReference type="EMBL" id="EAT87850.1"/>
    </source>
</evidence>
<dbReference type="GeneID" id="5971383"/>
<dbReference type="KEGG" id="pno:SNOG_04090"/>
<evidence type="ECO:0000313" key="3">
    <source>
        <dbReference type="Proteomes" id="UP000001055"/>
    </source>
</evidence>
<dbReference type="InParanoid" id="Q0UVX4"/>
<dbReference type="AlphaFoldDB" id="Q0UVX4"/>
<feature type="region of interest" description="Disordered" evidence="1">
    <location>
        <begin position="1"/>
        <end position="32"/>
    </location>
</feature>
<dbReference type="Proteomes" id="UP000001055">
    <property type="component" value="Unassembled WGS sequence"/>
</dbReference>
<dbReference type="HOGENOM" id="CLU_2171946_0_0_1"/>
<dbReference type="EMBL" id="CH445330">
    <property type="protein sequence ID" value="EAT87850.1"/>
    <property type="molecule type" value="Genomic_DNA"/>
</dbReference>
<reference evidence="3" key="1">
    <citation type="journal article" date="2007" name="Plant Cell">
        <title>Dothideomycete-plant interactions illuminated by genome sequencing and EST analysis of the wheat pathogen Stagonospora nodorum.</title>
        <authorList>
            <person name="Hane J.K."/>
            <person name="Lowe R.G."/>
            <person name="Solomon P.S."/>
            <person name="Tan K.C."/>
            <person name="Schoch C.L."/>
            <person name="Spatafora J.W."/>
            <person name="Crous P.W."/>
            <person name="Kodira C."/>
            <person name="Birren B.W."/>
            <person name="Galagan J.E."/>
            <person name="Torriani S.F."/>
            <person name="McDonald B.A."/>
            <person name="Oliver R.P."/>
        </authorList>
    </citation>
    <scope>NUCLEOTIDE SEQUENCE [LARGE SCALE GENOMIC DNA]</scope>
    <source>
        <strain evidence="3">SN15 / ATCC MYA-4574 / FGSC 10173</strain>
    </source>
</reference>
<accession>Q0UVX4</accession>
<dbReference type="RefSeq" id="XP_001794517.1">
    <property type="nucleotide sequence ID" value="XM_001794465.1"/>
</dbReference>
<name>Q0UVX4_PHANO</name>
<dbReference type="VEuPathDB" id="FungiDB:JI435_040900"/>
<protein>
    <submittedName>
        <fullName evidence="2">Uncharacterized protein</fullName>
    </submittedName>
</protein>
<sequence length="110" mass="12496">MSESPWHRDAIAQRPARPDSKTPDMRPEDGDGGIVPVWCMGVKKLQLKPIDKDKVDESNVVHYPPLADPSLRWATTESPEHAVPFRPTCQTDDEDDILYADKRPRIETSF</sequence>
<proteinExistence type="predicted"/>
<organism evidence="2 3">
    <name type="scientific">Phaeosphaeria nodorum (strain SN15 / ATCC MYA-4574 / FGSC 10173)</name>
    <name type="common">Glume blotch fungus</name>
    <name type="synonym">Parastagonospora nodorum</name>
    <dbReference type="NCBI Taxonomy" id="321614"/>
    <lineage>
        <taxon>Eukaryota</taxon>
        <taxon>Fungi</taxon>
        <taxon>Dikarya</taxon>
        <taxon>Ascomycota</taxon>
        <taxon>Pezizomycotina</taxon>
        <taxon>Dothideomycetes</taxon>
        <taxon>Pleosporomycetidae</taxon>
        <taxon>Pleosporales</taxon>
        <taxon>Pleosporineae</taxon>
        <taxon>Phaeosphaeriaceae</taxon>
        <taxon>Parastagonospora</taxon>
    </lineage>
</organism>
<evidence type="ECO:0000256" key="1">
    <source>
        <dbReference type="SAM" id="MobiDB-lite"/>
    </source>
</evidence>